<sequence>MPHSLKTFPDLVQEFAIPSKECFTYLRVKHISSSLLDPDMLSNRTVCPSGQTSYSYNVAVPFLFQMQKNLSRLEEKAERNLLLVNDEKDHLQEKVYKLKRENLLLDREEKLHDMLDKQAEALAPSIEVEETFKNNYKTFATALDCTRHQLPIKDIHVMGTRQRYLGIRNLHFFIILFICDCALPFLANLSWCLQDLKLRRISRDRSWGSVATEQPL</sequence>
<dbReference type="Proteomes" id="UP000694569">
    <property type="component" value="Unplaced"/>
</dbReference>
<evidence type="ECO:0000313" key="3">
    <source>
        <dbReference type="Proteomes" id="UP000694569"/>
    </source>
</evidence>
<keyword evidence="1" id="KW-0812">Transmembrane</keyword>
<evidence type="ECO:0000256" key="1">
    <source>
        <dbReference type="SAM" id="Phobius"/>
    </source>
</evidence>
<organism evidence="2 3">
    <name type="scientific">Leptobrachium leishanense</name>
    <name type="common">Leishan spiny toad</name>
    <dbReference type="NCBI Taxonomy" id="445787"/>
    <lineage>
        <taxon>Eukaryota</taxon>
        <taxon>Metazoa</taxon>
        <taxon>Chordata</taxon>
        <taxon>Craniata</taxon>
        <taxon>Vertebrata</taxon>
        <taxon>Euteleostomi</taxon>
        <taxon>Amphibia</taxon>
        <taxon>Batrachia</taxon>
        <taxon>Anura</taxon>
        <taxon>Pelobatoidea</taxon>
        <taxon>Megophryidae</taxon>
        <taxon>Leptobrachium</taxon>
    </lineage>
</organism>
<keyword evidence="3" id="KW-1185">Reference proteome</keyword>
<accession>A0A8C5QDE0</accession>
<dbReference type="OrthoDB" id="10050218at2759"/>
<dbReference type="AlphaFoldDB" id="A0A8C5QDE0"/>
<reference evidence="2" key="2">
    <citation type="submission" date="2025-09" db="UniProtKB">
        <authorList>
            <consortium name="Ensembl"/>
        </authorList>
    </citation>
    <scope>IDENTIFICATION</scope>
</reference>
<protein>
    <submittedName>
        <fullName evidence="2">HAUS augmin like complex subunit 8</fullName>
    </submittedName>
</protein>
<evidence type="ECO:0000313" key="2">
    <source>
        <dbReference type="Ensembl" id="ENSLLEP00000035266.1"/>
    </source>
</evidence>
<dbReference type="Ensembl" id="ENSLLET00000036610.1">
    <property type="protein sequence ID" value="ENSLLEP00000035266.1"/>
    <property type="gene ID" value="ENSLLEG00000022179.1"/>
</dbReference>
<reference evidence="2" key="1">
    <citation type="submission" date="2025-08" db="UniProtKB">
        <authorList>
            <consortium name="Ensembl"/>
        </authorList>
    </citation>
    <scope>IDENTIFICATION</scope>
</reference>
<name>A0A8C5QDE0_9ANUR</name>
<keyword evidence="1" id="KW-0472">Membrane</keyword>
<gene>
    <name evidence="2" type="primary">HAUS8</name>
</gene>
<dbReference type="GeneTree" id="ENSGT00390000010974"/>
<feature type="transmembrane region" description="Helical" evidence="1">
    <location>
        <begin position="170"/>
        <end position="193"/>
    </location>
</feature>
<proteinExistence type="predicted"/>
<keyword evidence="1" id="KW-1133">Transmembrane helix</keyword>